<dbReference type="SUPFAM" id="SSF56988">
    <property type="entry name" value="Anthrax protective antigen"/>
    <property type="match status" value="1"/>
</dbReference>
<dbReference type="Proteomes" id="UP000192277">
    <property type="component" value="Unassembled WGS sequence"/>
</dbReference>
<organism evidence="3 4">
    <name type="scientific">Niastella koreensis</name>
    <dbReference type="NCBI Taxonomy" id="354356"/>
    <lineage>
        <taxon>Bacteria</taxon>
        <taxon>Pseudomonadati</taxon>
        <taxon>Bacteroidota</taxon>
        <taxon>Chitinophagia</taxon>
        <taxon>Chitinophagales</taxon>
        <taxon>Chitinophagaceae</taxon>
        <taxon>Niastella</taxon>
    </lineage>
</organism>
<dbReference type="SMART" id="SM00758">
    <property type="entry name" value="PA14"/>
    <property type="match status" value="1"/>
</dbReference>
<dbReference type="InterPro" id="IPR011658">
    <property type="entry name" value="PA14_dom"/>
</dbReference>
<name>A0ABX3NTV7_9BACT</name>
<dbReference type="PROSITE" id="PS51820">
    <property type="entry name" value="PA14"/>
    <property type="match status" value="1"/>
</dbReference>
<sequence>MILSLALRYQKQIALFLLSISFVQITIAERVGMRYAPYRKIANYSSNVFGRSGIGDEYMPLKQQRNTEINQGDANSPLHQPAEPGGGRFIGGPTQPESQSFSSVGANNMVDLFSGDFSYNVPLLDVGGYPVNIAYHSGIGMDEEASWVGLGWNINPGTITRNMRGVPDDFNGGADTMRKVANIKPNDNWGATIGGNAEIFGLTKLKVKGTDTSATKISLDAGYSFGIFHNTYNGWGFEQSLNASLSVGSKSAGNLTGGLSLTNNTQNGITILPSLSYQFSREEGKKSPGWSAGLSVSAPYNSMTGLKGMQMGLNGDVSKTIKDSKGNSHSESFGTSRSALFFAWAPYTPYITMPMTNSNTSVTVKIGDQKKGHHASAFISGYWGSEYIASPDTSVAMPVFGYLNYQNYVGNRDAVTDFNREKEMAYREKPAIPHIGIPTYTYDVFSISGEGTGGTFRPYRGDIGYIADHRIRSKTQTNAFSGDVGFGDIVHAGVDLNFNYAYTQTGPWEAENAVGNTINFRNSHDLFEASYFRNPGEKAINTKTFYDKLGGDDVVTPALSQRDKNSPTIIAANILNRYSGKAKVGSLDVKRDSAVRTTRDKRAQVISYLTAAEASVVGLDKYIYHNKINTFDNRHCDDVSVGDTISLGVGLNGYFYPNTEFKGVPFDPIKLNETMHNDWERWNPYWCTKSGHKDIEIKHGFPADNFTARWLGRLRAPETGTYDFGVVVDDRIRMWVDDSLVIDNWKPRANSNWQQTKLNLIAGHFYKLRIEYLELGGNGFAYVHLFWRTPSGDHTKDFTKGNNSGDKDTINIKNYYPPVFTDTAIVDNVITREDRVNNFRKSSHISEIDVLNPDGRRYVYGIPVYNLEQKEVSFSVENGHGNNLTGLTAFSGVENSTQNTSGKQGYYSRQEIPAYAHSFLLTGILSPDYVDITGNGISDDDQGDAVRFNYSKTAGIASPYEWRAPYSDSANYAEGLKTYSRDDKANYISGKKELWYLHSIESKTMIATFTLQDREDLLAIHEDGTKVNNRKAYCLKEINLYSKADFLAKGTGATPIKTVHFDYTYELCRGINKFKGMGNDSGKLTLKRIWFTYNNNDKGRLNPYEFYYHNNNPRYITNATDKWGTYKDPRQNPGIINGIPVSNADYPYALQDSALAAYNAAAWTMDSIKLPSGGAIKVKYESDDYGYVQNRRATQMMQLTGFGSSKTLSNDNSLYTQDPFLKITDNLFAFVQIPVRVKSDQELFARYLDGLKKLYFRMAVNMPTDQWGSGPEYISCYADPDLAYNNGKWYGMTSDPNIMWIKVAGVSKAGDGSGGYSPLAQAAINFVKLNLPSKVDPDREPGDKFNVLTAVTNFVPLMPFVKTVINGFDNARLNMLAAHTTLARSYVRLNSPALKKLGGGIRVKSVLIYDSWDKMTRLKDKKQQQAIYGQHYDYTMVENVNGVPTRISSGVAAWEPAIGAEENPFHLPIEYQEKISVMAPAAAMYSEEPLGEAFFPGASIGYRNVRVRSIHTNKTRSANGYTESRFFTTYDFPTLWDYSVFDNDTKKRYKPALRNFLRIDAKNYLTVSQGFKVELNDMNGKLRSEATYSENDSVGLISYTENFYRVDNNAVTAKKLNNVVTTISPDGTIDTTAIIGKDVELMADMRDQTSVTIGANAEANVDIFTLPAPPTPPTPPAVVPSLIPMYQKETTQFRSAAMTKVIYRYGIIDSVVHIEKGSKVSTKNMMYDAETGDPLLTRTQNEFNDPIYQFSYPSHWVYKGIGPAYQNIDALLMHLQVRNGKITYGLNGHDATEYLIGGDELLVYSKESYGATGCAIGDTASFADSYKLWVIDSNLVHGGAPQLYLVDKNGMAFSGNDVTLKVIRSGHRNINGSVGSVTSLRSPLRMGTDNNYHLVFDTATHVVTADASEMAQYWKVADKRKTDLTKSCIATNSDSAKFAEEACGCMLPFFDHLIKNNELFVYDFSDYKTVGAIAAEIPGFDITKCSLLNNNKNELFKPVSADPSKTVYECYIGNMMVQLYRRMSSSASYYDYTVGSCTPDGVIFKKAHVDTPSPDTVTVRIAPNFSASLLSTQTCPTFKDSLTVIDSASDRLITENNLNLGGYERNALAIMDFSKIHDDVPESAEVLSARLLLQADQRGHKQTMWPNANSVNPVDNLSISLVAGWYSPIPLSGYHEEVYNSDWHREVKRTVPFQNDTIDVKEYVDGYRIGTYTATSFMLTQGATGFHADTSKCAFGEFVEPPGYLQSGYGNYYSTWYSQKYADPAKWPVIEVTYVMHPPTPDTFGLEVRYNSTRTCTDVNNSGCYSAITDTTVNPYQYGILGNFRPLRGYVYYGRRMESDPSQPIDTRTNGVIKDFAPFWILQNNQWVPSYDTTRWVWNSQTTLFNRKGFELENKDPLGRYNAGIYGYGLTLPTAVLQNSHYQEGAYEGFEDYGFETNTCDNACPVAKPFDFSAFKTGFTTAQAHTGLYSLKVDVNTGVGITADLQVASDEIVPQLTANMKSDACGDKLKGMKASKSTIVPSFAPIAGKKVLIGGWVKEDNSCLCKGYTRNHIVVSFTVGGSTNNITLNPSGNLVEGWQRYESVVDIPANATQMKVTLTASDSATTYFDDIRIHPFNAQMKSFVYNAVNLRLMAELDENNYATFYEYDDDGTLVRVKKETERGVQTIKESRSALSKEQ</sequence>
<evidence type="ECO:0000256" key="1">
    <source>
        <dbReference type="SAM" id="MobiDB-lite"/>
    </source>
</evidence>
<gene>
    <name evidence="3" type="ORF">A4D02_32255</name>
</gene>
<evidence type="ECO:0000313" key="3">
    <source>
        <dbReference type="EMBL" id="OQP46064.1"/>
    </source>
</evidence>
<accession>A0ABX3NTV7</accession>
<reference evidence="3 4" key="1">
    <citation type="submission" date="2016-04" db="EMBL/GenBank/DDBJ databases">
        <authorList>
            <person name="Chen L."/>
            <person name="Zhuang W."/>
            <person name="Wang G."/>
        </authorList>
    </citation>
    <scope>NUCLEOTIDE SEQUENCE [LARGE SCALE GENOMIC DNA]</scope>
    <source>
        <strain evidence="4">GR20</strain>
    </source>
</reference>
<dbReference type="Pfam" id="PF07691">
    <property type="entry name" value="PA14"/>
    <property type="match status" value="1"/>
</dbReference>
<dbReference type="Gene3D" id="2.60.120.260">
    <property type="entry name" value="Galactose-binding domain-like"/>
    <property type="match status" value="1"/>
</dbReference>
<dbReference type="RefSeq" id="WP_014219189.1">
    <property type="nucleotide sequence ID" value="NZ_LWBO01000017.1"/>
</dbReference>
<keyword evidence="4" id="KW-1185">Reference proteome</keyword>
<dbReference type="Gene3D" id="3.90.182.10">
    <property type="entry name" value="Toxin - Anthrax Protective Antigen,domain 1"/>
    <property type="match status" value="1"/>
</dbReference>
<dbReference type="EMBL" id="LWBO01000017">
    <property type="protein sequence ID" value="OQP46064.1"/>
    <property type="molecule type" value="Genomic_DNA"/>
</dbReference>
<comment type="caution">
    <text evidence="3">The sequence shown here is derived from an EMBL/GenBank/DDBJ whole genome shotgun (WGS) entry which is preliminary data.</text>
</comment>
<dbReference type="InterPro" id="IPR037524">
    <property type="entry name" value="PA14/GLEYA"/>
</dbReference>
<evidence type="ECO:0000259" key="2">
    <source>
        <dbReference type="PROSITE" id="PS51820"/>
    </source>
</evidence>
<evidence type="ECO:0000313" key="4">
    <source>
        <dbReference type="Proteomes" id="UP000192277"/>
    </source>
</evidence>
<proteinExistence type="predicted"/>
<feature type="region of interest" description="Disordered" evidence="1">
    <location>
        <begin position="70"/>
        <end position="101"/>
    </location>
</feature>
<protein>
    <recommendedName>
        <fullName evidence="2">PA14 domain-containing protein</fullName>
    </recommendedName>
</protein>
<feature type="domain" description="PA14" evidence="2">
    <location>
        <begin position="646"/>
        <end position="801"/>
    </location>
</feature>